<accession>A0A6G1IFH1</accession>
<feature type="signal peptide" evidence="3">
    <location>
        <begin position="1"/>
        <end position="21"/>
    </location>
</feature>
<reference evidence="4" key="1">
    <citation type="journal article" date="2020" name="Stud. Mycol.">
        <title>101 Dothideomycetes genomes: a test case for predicting lifestyles and emergence of pathogens.</title>
        <authorList>
            <person name="Haridas S."/>
            <person name="Albert R."/>
            <person name="Binder M."/>
            <person name="Bloem J."/>
            <person name="Labutti K."/>
            <person name="Salamov A."/>
            <person name="Andreopoulos B."/>
            <person name="Baker S."/>
            <person name="Barry K."/>
            <person name="Bills G."/>
            <person name="Bluhm B."/>
            <person name="Cannon C."/>
            <person name="Castanera R."/>
            <person name="Culley D."/>
            <person name="Daum C."/>
            <person name="Ezra D."/>
            <person name="Gonzalez J."/>
            <person name="Henrissat B."/>
            <person name="Kuo A."/>
            <person name="Liang C."/>
            <person name="Lipzen A."/>
            <person name="Lutzoni F."/>
            <person name="Magnuson J."/>
            <person name="Mondo S."/>
            <person name="Nolan M."/>
            <person name="Ohm R."/>
            <person name="Pangilinan J."/>
            <person name="Park H.-J."/>
            <person name="Ramirez L."/>
            <person name="Alfaro M."/>
            <person name="Sun H."/>
            <person name="Tritt A."/>
            <person name="Yoshinaga Y."/>
            <person name="Zwiers L.-H."/>
            <person name="Turgeon B."/>
            <person name="Goodwin S."/>
            <person name="Spatafora J."/>
            <person name="Crous P."/>
            <person name="Grigoriev I."/>
        </authorList>
    </citation>
    <scope>NUCLEOTIDE SEQUENCE</scope>
    <source>
        <strain evidence="4">CBS 122367</strain>
    </source>
</reference>
<evidence type="ECO:0000313" key="5">
    <source>
        <dbReference type="Proteomes" id="UP000799291"/>
    </source>
</evidence>
<protein>
    <recommendedName>
        <fullName evidence="6">Extracellular membrane protein CFEM domain-containing protein</fullName>
    </recommendedName>
</protein>
<evidence type="ECO:0000256" key="2">
    <source>
        <dbReference type="SAM" id="Phobius"/>
    </source>
</evidence>
<feature type="transmembrane region" description="Helical" evidence="2">
    <location>
        <begin position="144"/>
        <end position="165"/>
    </location>
</feature>
<gene>
    <name evidence="4" type="ORF">K458DRAFT_468432</name>
</gene>
<keyword evidence="3" id="KW-0732">Signal</keyword>
<dbReference type="Proteomes" id="UP000799291">
    <property type="component" value="Unassembled WGS sequence"/>
</dbReference>
<feature type="chain" id="PRO_5026144458" description="Extracellular membrane protein CFEM domain-containing protein" evidence="3">
    <location>
        <begin position="22"/>
        <end position="272"/>
    </location>
</feature>
<feature type="compositionally biased region" description="Low complexity" evidence="1">
    <location>
        <begin position="110"/>
        <end position="130"/>
    </location>
</feature>
<keyword evidence="2" id="KW-1133">Transmembrane helix</keyword>
<feature type="compositionally biased region" description="Polar residues" evidence="1">
    <location>
        <begin position="95"/>
        <end position="109"/>
    </location>
</feature>
<organism evidence="4 5">
    <name type="scientific">Lentithecium fluviatile CBS 122367</name>
    <dbReference type="NCBI Taxonomy" id="1168545"/>
    <lineage>
        <taxon>Eukaryota</taxon>
        <taxon>Fungi</taxon>
        <taxon>Dikarya</taxon>
        <taxon>Ascomycota</taxon>
        <taxon>Pezizomycotina</taxon>
        <taxon>Dothideomycetes</taxon>
        <taxon>Pleosporomycetidae</taxon>
        <taxon>Pleosporales</taxon>
        <taxon>Massarineae</taxon>
        <taxon>Lentitheciaceae</taxon>
        <taxon>Lentithecium</taxon>
    </lineage>
</organism>
<evidence type="ECO:0000313" key="4">
    <source>
        <dbReference type="EMBL" id="KAF2676649.1"/>
    </source>
</evidence>
<evidence type="ECO:0008006" key="6">
    <source>
        <dbReference type="Google" id="ProtNLM"/>
    </source>
</evidence>
<name>A0A6G1IFH1_9PLEO</name>
<sequence>MYFWILSVLGWLGFFASLCGAQTSPLPTSTAATAATGNLPPTCGVERCLPSNMEGRFYGCEVSNFACISFMQGLQGACAFHGNPITSLPSEIATPSTSFVTTPSGSVANTTTTPPRVSTTPTTTNPSSGPRKSENKDLSSGAKVGIGTSAAAAALLLAGGLTVWIRRRRNKEPGETQSTEPPDLTHFEIEKWGMRGGDPPELEGEKGGMERSVVPFELEGDGGQGGAVSELESNNLTELEGDMRMGEGGKWTYRPGGGSVGLLELEGGYGRF</sequence>
<proteinExistence type="predicted"/>
<evidence type="ECO:0000256" key="1">
    <source>
        <dbReference type="SAM" id="MobiDB-lite"/>
    </source>
</evidence>
<keyword evidence="5" id="KW-1185">Reference proteome</keyword>
<dbReference type="OrthoDB" id="3800933at2759"/>
<keyword evidence="2" id="KW-0472">Membrane</keyword>
<feature type="region of interest" description="Disordered" evidence="1">
    <location>
        <begin position="95"/>
        <end position="141"/>
    </location>
</feature>
<dbReference type="AlphaFoldDB" id="A0A6G1IFH1"/>
<dbReference type="EMBL" id="MU005632">
    <property type="protein sequence ID" value="KAF2676649.1"/>
    <property type="molecule type" value="Genomic_DNA"/>
</dbReference>
<evidence type="ECO:0000256" key="3">
    <source>
        <dbReference type="SAM" id="SignalP"/>
    </source>
</evidence>
<keyword evidence="2" id="KW-0812">Transmembrane</keyword>